<proteinExistence type="inferred from homology"/>
<name>A0A9W8AY25_9FUNG</name>
<dbReference type="InterPro" id="IPR008010">
    <property type="entry name" value="Tatp1"/>
</dbReference>
<comment type="caution">
    <text evidence="7">The sequence shown here is derived from an EMBL/GenBank/DDBJ whole genome shotgun (WGS) entry which is preliminary data.</text>
</comment>
<feature type="transmembrane region" description="Helical" evidence="6">
    <location>
        <begin position="65"/>
        <end position="95"/>
    </location>
</feature>
<keyword evidence="8" id="KW-1185">Reference proteome</keyword>
<dbReference type="PANTHER" id="PTHR13317:SF4">
    <property type="entry name" value="TRANSMEMBRANE ANTERIOR POSTERIOR TRANSFORMATION PROTEIN 1 HOMOLOG"/>
    <property type="match status" value="1"/>
</dbReference>
<evidence type="ECO:0000256" key="5">
    <source>
        <dbReference type="ARBA" id="ARBA00023136"/>
    </source>
</evidence>
<evidence type="ECO:0000256" key="1">
    <source>
        <dbReference type="ARBA" id="ARBA00004141"/>
    </source>
</evidence>
<dbReference type="EMBL" id="JANBQB010001610">
    <property type="protein sequence ID" value="KAJ1970830.1"/>
    <property type="molecule type" value="Genomic_DNA"/>
</dbReference>
<sequence length="96" mass="10849">NTAIAATAFAFTHAIPISPGPSITLYLLWDHIQAELEVTKYENTMAVQLERITNFLQIPWRLEKLLFFGNIVCLDSFLHMFTILPAQIAMVLGMLV</sequence>
<comment type="similarity">
    <text evidence="2">Belongs to the TAPT1 family.</text>
</comment>
<reference evidence="7" key="1">
    <citation type="submission" date="2022-07" db="EMBL/GenBank/DDBJ databases">
        <title>Phylogenomic reconstructions and comparative analyses of Kickxellomycotina fungi.</title>
        <authorList>
            <person name="Reynolds N.K."/>
            <person name="Stajich J.E."/>
            <person name="Barry K."/>
            <person name="Grigoriev I.V."/>
            <person name="Crous P."/>
            <person name="Smith M.E."/>
        </authorList>
    </citation>
    <scope>NUCLEOTIDE SEQUENCE</scope>
    <source>
        <strain evidence="7">RSA 567</strain>
    </source>
</reference>
<dbReference type="AlphaFoldDB" id="A0A9W8AY25"/>
<dbReference type="PANTHER" id="PTHR13317">
    <property type="entry name" value="TRANSMEMBRANE ANTERIOR POSTERIOR TRANSFORMATION PROTEIN 1 HOMOLOG"/>
    <property type="match status" value="1"/>
</dbReference>
<evidence type="ECO:0000256" key="6">
    <source>
        <dbReference type="SAM" id="Phobius"/>
    </source>
</evidence>
<keyword evidence="3 6" id="KW-0812">Transmembrane</keyword>
<dbReference type="Proteomes" id="UP001151582">
    <property type="component" value="Unassembled WGS sequence"/>
</dbReference>
<comment type="subcellular location">
    <subcellularLocation>
        <location evidence="1">Membrane</location>
        <topology evidence="1">Multi-pass membrane protein</topology>
    </subcellularLocation>
</comment>
<keyword evidence="5 6" id="KW-0472">Membrane</keyword>
<organism evidence="7 8">
    <name type="scientific">Dimargaris verticillata</name>
    <dbReference type="NCBI Taxonomy" id="2761393"/>
    <lineage>
        <taxon>Eukaryota</taxon>
        <taxon>Fungi</taxon>
        <taxon>Fungi incertae sedis</taxon>
        <taxon>Zoopagomycota</taxon>
        <taxon>Kickxellomycotina</taxon>
        <taxon>Dimargaritomycetes</taxon>
        <taxon>Dimargaritales</taxon>
        <taxon>Dimargaritaceae</taxon>
        <taxon>Dimargaris</taxon>
    </lineage>
</organism>
<evidence type="ECO:0000256" key="2">
    <source>
        <dbReference type="ARBA" id="ARBA00008803"/>
    </source>
</evidence>
<protein>
    <submittedName>
        <fullName evidence="7">Uncharacterized protein</fullName>
    </submittedName>
</protein>
<dbReference type="OrthoDB" id="29023at2759"/>
<evidence type="ECO:0000256" key="3">
    <source>
        <dbReference type="ARBA" id="ARBA00022692"/>
    </source>
</evidence>
<gene>
    <name evidence="7" type="ORF">H4R34_005938</name>
</gene>
<feature type="non-terminal residue" evidence="7">
    <location>
        <position position="1"/>
    </location>
</feature>
<evidence type="ECO:0000256" key="4">
    <source>
        <dbReference type="ARBA" id="ARBA00022989"/>
    </source>
</evidence>
<evidence type="ECO:0000313" key="8">
    <source>
        <dbReference type="Proteomes" id="UP001151582"/>
    </source>
</evidence>
<dbReference type="GO" id="GO:0005789">
    <property type="term" value="C:endoplasmic reticulum membrane"/>
    <property type="evidence" value="ECO:0007669"/>
    <property type="project" value="TreeGrafter"/>
</dbReference>
<evidence type="ECO:0000313" key="7">
    <source>
        <dbReference type="EMBL" id="KAJ1970830.1"/>
    </source>
</evidence>
<keyword evidence="4 6" id="KW-1133">Transmembrane helix</keyword>
<accession>A0A9W8AY25</accession>